<evidence type="ECO:0000256" key="1">
    <source>
        <dbReference type="SAM" id="MobiDB-lite"/>
    </source>
</evidence>
<dbReference type="Proteomes" id="UP000645517">
    <property type="component" value="Unassembled WGS sequence"/>
</dbReference>
<comment type="caution">
    <text evidence="2">The sequence shown here is derived from an EMBL/GenBank/DDBJ whole genome shotgun (WGS) entry which is preliminary data.</text>
</comment>
<gene>
    <name evidence="2" type="ORF">GCM10010842_33580</name>
</gene>
<feature type="region of interest" description="Disordered" evidence="1">
    <location>
        <begin position="123"/>
        <end position="148"/>
    </location>
</feature>
<sequence>MKGFTAAPGPMFGGREVGLLGVPDRRDDVHVRAAPAQVAAHPIPDLGVRQVRLALNVRRDVTRHAPADLPQHPHRGTDLPRRAVPALETVVIEERLLQRVKVPGRAQALCRHDLRAVIRGRQSQAGQNALTVDQDGTRPRIVHDRSLS</sequence>
<evidence type="ECO:0000313" key="3">
    <source>
        <dbReference type="Proteomes" id="UP000645517"/>
    </source>
</evidence>
<reference evidence="3" key="1">
    <citation type="journal article" date="2019" name="Int. J. Syst. Evol. Microbiol.">
        <title>The Global Catalogue of Microorganisms (GCM) 10K type strain sequencing project: providing services to taxonomists for standard genome sequencing and annotation.</title>
        <authorList>
            <consortium name="The Broad Institute Genomics Platform"/>
            <consortium name="The Broad Institute Genome Sequencing Center for Infectious Disease"/>
            <person name="Wu L."/>
            <person name="Ma J."/>
        </authorList>
    </citation>
    <scope>NUCLEOTIDE SEQUENCE [LARGE SCALE GENOMIC DNA]</scope>
    <source>
        <strain evidence="3">JCM 16918</strain>
    </source>
</reference>
<protein>
    <submittedName>
        <fullName evidence="2">Uncharacterized protein</fullName>
    </submittedName>
</protein>
<feature type="compositionally biased region" description="Basic and acidic residues" evidence="1">
    <location>
        <begin position="135"/>
        <end position="148"/>
    </location>
</feature>
<name>A0ABQ2JDA9_9DEIO</name>
<evidence type="ECO:0000313" key="2">
    <source>
        <dbReference type="EMBL" id="GGN44710.1"/>
    </source>
</evidence>
<proteinExistence type="predicted"/>
<dbReference type="EMBL" id="BMOR01000023">
    <property type="protein sequence ID" value="GGN44710.1"/>
    <property type="molecule type" value="Genomic_DNA"/>
</dbReference>
<accession>A0ABQ2JDA9</accession>
<keyword evidence="3" id="KW-1185">Reference proteome</keyword>
<organism evidence="2 3">
    <name type="scientific">Deinococcus daejeonensis</name>
    <dbReference type="NCBI Taxonomy" id="1007098"/>
    <lineage>
        <taxon>Bacteria</taxon>
        <taxon>Thermotogati</taxon>
        <taxon>Deinococcota</taxon>
        <taxon>Deinococci</taxon>
        <taxon>Deinococcales</taxon>
        <taxon>Deinococcaceae</taxon>
        <taxon>Deinococcus</taxon>
    </lineage>
</organism>